<evidence type="ECO:0000313" key="2">
    <source>
        <dbReference type="EMBL" id="KNZ54518.1"/>
    </source>
</evidence>
<feature type="region of interest" description="Disordered" evidence="1">
    <location>
        <begin position="294"/>
        <end position="332"/>
    </location>
</feature>
<feature type="compositionally biased region" description="Basic residues" evidence="1">
    <location>
        <begin position="306"/>
        <end position="318"/>
    </location>
</feature>
<gene>
    <name evidence="2" type="ORF">VP01_2928g1</name>
</gene>
<dbReference type="EMBL" id="LAVV01007866">
    <property type="protein sequence ID" value="KNZ54518.1"/>
    <property type="molecule type" value="Genomic_DNA"/>
</dbReference>
<evidence type="ECO:0000313" key="3">
    <source>
        <dbReference type="Proteomes" id="UP000037035"/>
    </source>
</evidence>
<keyword evidence="3" id="KW-1185">Reference proteome</keyword>
<dbReference type="VEuPathDB" id="FungiDB:VP01_2928g1"/>
<organism evidence="2 3">
    <name type="scientific">Puccinia sorghi</name>
    <dbReference type="NCBI Taxonomy" id="27349"/>
    <lineage>
        <taxon>Eukaryota</taxon>
        <taxon>Fungi</taxon>
        <taxon>Dikarya</taxon>
        <taxon>Basidiomycota</taxon>
        <taxon>Pucciniomycotina</taxon>
        <taxon>Pucciniomycetes</taxon>
        <taxon>Pucciniales</taxon>
        <taxon>Pucciniaceae</taxon>
        <taxon>Puccinia</taxon>
    </lineage>
</organism>
<accession>A0A0L6V157</accession>
<dbReference type="AlphaFoldDB" id="A0A0L6V157"/>
<evidence type="ECO:0000256" key="1">
    <source>
        <dbReference type="SAM" id="MobiDB-lite"/>
    </source>
</evidence>
<name>A0A0L6V157_9BASI</name>
<reference evidence="2 3" key="1">
    <citation type="submission" date="2015-08" db="EMBL/GenBank/DDBJ databases">
        <title>Next Generation Sequencing and Analysis of the Genome of Puccinia sorghi L Schw, the Causal Agent of Maize Common Rust.</title>
        <authorList>
            <person name="Rochi L."/>
            <person name="Burguener G."/>
            <person name="Darino M."/>
            <person name="Turjanski A."/>
            <person name="Kreff E."/>
            <person name="Dieguez M.J."/>
            <person name="Sacco F."/>
        </authorList>
    </citation>
    <scope>NUCLEOTIDE SEQUENCE [LARGE SCALE GENOMIC DNA]</scope>
    <source>
        <strain evidence="2 3">RO10H11247</strain>
    </source>
</reference>
<comment type="caution">
    <text evidence="2">The sequence shown here is derived from an EMBL/GenBank/DDBJ whole genome shotgun (WGS) entry which is preliminary data.</text>
</comment>
<sequence>MADLQSFFLSFSAYLGFDSSFPFYDDYNIGMIDIRMKSCRSKHKRIGRLFQTLTDHWASQTFLLHAFNSHPSPTIQLLVECELNFKRINTHEMKKPIPHKMNFKQDCSNMLLHQDQLMITRLQVLIDWSWCYITSQIELRMKWVVTCVDVKFNNQPDVFPKPRCYFPSNMNKSHCKKHLLNCLQLTYSMLQPSCHPNSTSWLNHFWRMVGVTTEASWDFLHVNRKQLRNFLFLQCQIFISPPKKILYIFFFLEIIFEFQKTVKDHKGNEVIHHPELMFCLEIICIENVHKSLASEPPSISQSKSIRTVKKKSSTRHHSASTGSIGPANPNHISLTKPTQLSQTIKICAIHDITASLEEPTKYHLQANPLFFFLGR</sequence>
<protein>
    <submittedName>
        <fullName evidence="2">Uncharacterized protein</fullName>
    </submittedName>
</protein>
<proteinExistence type="predicted"/>
<dbReference type="Proteomes" id="UP000037035">
    <property type="component" value="Unassembled WGS sequence"/>
</dbReference>